<sequence>MIKLGDFQYDPRNHLGRGQFGSVYQGSFIKKPSKQVAIKFIENSRETPLSFVLKREISVLTALRHPNIVRLYAYYIDEKRTGVYIIMEMCNGGDLSKYLAVKRSLSVNSVRLILHQVARAMNEMSKLKVVHRDLKPANILLSHCKHCSKQVTDLPIEEITFKIGDFGLARELKRNEMAATVCGSPVYMAPEVHLMKPYDSKADMWSLGTIIYECLTGKVPFFAKSLFAMANIFQQNPGKKPEIPSGVDPRLSNLICSMLSYNPDERPDFQKLLEHPFLSENASPKCRKPESAAVPMQHICAKSRPNFSPKERRQKLVRRATEDAYDIRVYEEPNQSRTSDIGFKDLIQPQKPRRVRSSSLERNRKQHFDHRLDNYINKNGPKEATNPNMTKAVSSLQSPAKVEYVQKGVWRAKDDMYDLRLYRKPNRLQLSESPYGNYIQAPFAPRLRSKSFGRDNVNRILVRCGSEQGNKPKGILVMKKCNTPRAVRLPSKTEGNNPGQANYAHM</sequence>
<dbReference type="GO" id="GO:0010506">
    <property type="term" value="P:regulation of autophagy"/>
    <property type="evidence" value="ECO:0007669"/>
    <property type="project" value="InterPro"/>
</dbReference>
<dbReference type="GO" id="GO:0061709">
    <property type="term" value="P:reticulophagy"/>
    <property type="evidence" value="ECO:0007669"/>
    <property type="project" value="TreeGrafter"/>
</dbReference>
<evidence type="ECO:0000313" key="8">
    <source>
        <dbReference type="EMBL" id="THD21501.1"/>
    </source>
</evidence>
<dbReference type="InterPro" id="IPR017441">
    <property type="entry name" value="Protein_kinase_ATP_BS"/>
</dbReference>
<evidence type="ECO:0000256" key="1">
    <source>
        <dbReference type="ARBA" id="ARBA00022527"/>
    </source>
</evidence>
<evidence type="ECO:0000256" key="3">
    <source>
        <dbReference type="ARBA" id="ARBA00022741"/>
    </source>
</evidence>
<dbReference type="PROSITE" id="PS00107">
    <property type="entry name" value="PROTEIN_KINASE_ATP"/>
    <property type="match status" value="1"/>
</dbReference>
<keyword evidence="5 6" id="KW-0067">ATP-binding</keyword>
<reference evidence="8" key="1">
    <citation type="submission" date="2019-03" db="EMBL/GenBank/DDBJ databases">
        <title>Improved annotation for the trematode Fasciola hepatica.</title>
        <authorList>
            <person name="Choi Y.-J."/>
            <person name="Martin J."/>
            <person name="Mitreva M."/>
        </authorList>
    </citation>
    <scope>NUCLEOTIDE SEQUENCE [LARGE SCALE GENOMIC DNA]</scope>
</reference>
<dbReference type="AlphaFoldDB" id="A0A4E0R791"/>
<keyword evidence="9" id="KW-1185">Reference proteome</keyword>
<dbReference type="Pfam" id="PF00069">
    <property type="entry name" value="Pkinase"/>
    <property type="match status" value="1"/>
</dbReference>
<dbReference type="GO" id="GO:0000045">
    <property type="term" value="P:autophagosome assembly"/>
    <property type="evidence" value="ECO:0007669"/>
    <property type="project" value="TreeGrafter"/>
</dbReference>
<dbReference type="FunFam" id="3.30.200.20:FF:000042">
    <property type="entry name" value="Aurora kinase A"/>
    <property type="match status" value="1"/>
</dbReference>
<dbReference type="Proteomes" id="UP000230066">
    <property type="component" value="Unassembled WGS sequence"/>
</dbReference>
<dbReference type="GO" id="GO:0004674">
    <property type="term" value="F:protein serine/threonine kinase activity"/>
    <property type="evidence" value="ECO:0007669"/>
    <property type="project" value="UniProtKB-KW"/>
</dbReference>
<keyword evidence="2" id="KW-0808">Transferase</keyword>
<dbReference type="Gene3D" id="1.10.510.10">
    <property type="entry name" value="Transferase(Phosphotransferase) domain 1"/>
    <property type="match status" value="1"/>
</dbReference>
<evidence type="ECO:0000256" key="6">
    <source>
        <dbReference type="PROSITE-ProRule" id="PRU10141"/>
    </source>
</evidence>
<evidence type="ECO:0000256" key="2">
    <source>
        <dbReference type="ARBA" id="ARBA00022679"/>
    </source>
</evidence>
<gene>
    <name evidence="8" type="ORF">D915_007872</name>
</gene>
<feature type="binding site" evidence="6">
    <location>
        <position position="39"/>
    </location>
    <ligand>
        <name>ATP</name>
        <dbReference type="ChEBI" id="CHEBI:30616"/>
    </ligand>
</feature>
<dbReference type="SMART" id="SM00220">
    <property type="entry name" value="S_TKc"/>
    <property type="match status" value="1"/>
</dbReference>
<dbReference type="EMBL" id="JXXN02003481">
    <property type="protein sequence ID" value="THD21501.1"/>
    <property type="molecule type" value="Genomic_DNA"/>
</dbReference>
<dbReference type="PANTHER" id="PTHR24348">
    <property type="entry name" value="SERINE/THREONINE-PROTEIN KINASE UNC-51-RELATED"/>
    <property type="match status" value="1"/>
</dbReference>
<dbReference type="GO" id="GO:0034727">
    <property type="term" value="P:piecemeal microautophagy of the nucleus"/>
    <property type="evidence" value="ECO:0007669"/>
    <property type="project" value="TreeGrafter"/>
</dbReference>
<dbReference type="PROSITE" id="PS50011">
    <property type="entry name" value="PROTEIN_KINASE_DOM"/>
    <property type="match status" value="1"/>
</dbReference>
<keyword evidence="3 6" id="KW-0547">Nucleotide-binding</keyword>
<dbReference type="InterPro" id="IPR045269">
    <property type="entry name" value="Atg1-like"/>
</dbReference>
<evidence type="ECO:0000256" key="4">
    <source>
        <dbReference type="ARBA" id="ARBA00022777"/>
    </source>
</evidence>
<organism evidence="8 9">
    <name type="scientific">Fasciola hepatica</name>
    <name type="common">Liver fluke</name>
    <dbReference type="NCBI Taxonomy" id="6192"/>
    <lineage>
        <taxon>Eukaryota</taxon>
        <taxon>Metazoa</taxon>
        <taxon>Spiralia</taxon>
        <taxon>Lophotrochozoa</taxon>
        <taxon>Platyhelminthes</taxon>
        <taxon>Trematoda</taxon>
        <taxon>Digenea</taxon>
        <taxon>Plagiorchiida</taxon>
        <taxon>Echinostomata</taxon>
        <taxon>Echinostomatoidea</taxon>
        <taxon>Fasciolidae</taxon>
        <taxon>Fasciola</taxon>
    </lineage>
</organism>
<dbReference type="GO" id="GO:0034045">
    <property type="term" value="C:phagophore assembly site membrane"/>
    <property type="evidence" value="ECO:0007669"/>
    <property type="project" value="TreeGrafter"/>
</dbReference>
<comment type="caution">
    <text evidence="8">The sequence shown here is derived from an EMBL/GenBank/DDBJ whole genome shotgun (WGS) entry which is preliminary data.</text>
</comment>
<dbReference type="GO" id="GO:0005776">
    <property type="term" value="C:autophagosome"/>
    <property type="evidence" value="ECO:0007669"/>
    <property type="project" value="TreeGrafter"/>
</dbReference>
<dbReference type="GO" id="GO:0005524">
    <property type="term" value="F:ATP binding"/>
    <property type="evidence" value="ECO:0007669"/>
    <property type="project" value="UniProtKB-UniRule"/>
</dbReference>
<name>A0A4E0R791_FASHE</name>
<dbReference type="PROSITE" id="PS00108">
    <property type="entry name" value="PROTEIN_KINASE_ST"/>
    <property type="match status" value="1"/>
</dbReference>
<dbReference type="GO" id="GO:0000422">
    <property type="term" value="P:autophagy of mitochondrion"/>
    <property type="evidence" value="ECO:0007669"/>
    <property type="project" value="TreeGrafter"/>
</dbReference>
<protein>
    <submittedName>
        <fullName evidence="8">Ulk1 protein</fullName>
    </submittedName>
</protein>
<accession>A0A4E0R791</accession>
<keyword evidence="4" id="KW-0418">Kinase</keyword>
<feature type="domain" description="Protein kinase" evidence="7">
    <location>
        <begin position="9"/>
        <end position="278"/>
    </location>
</feature>
<evidence type="ECO:0000259" key="7">
    <source>
        <dbReference type="PROSITE" id="PS50011"/>
    </source>
</evidence>
<dbReference type="SUPFAM" id="SSF56112">
    <property type="entry name" value="Protein kinase-like (PK-like)"/>
    <property type="match status" value="1"/>
</dbReference>
<dbReference type="PANTHER" id="PTHR24348:SF22">
    <property type="entry name" value="NON-SPECIFIC SERINE_THREONINE PROTEIN KINASE"/>
    <property type="match status" value="1"/>
</dbReference>
<dbReference type="InterPro" id="IPR008271">
    <property type="entry name" value="Ser/Thr_kinase_AS"/>
</dbReference>
<dbReference type="InterPro" id="IPR000719">
    <property type="entry name" value="Prot_kinase_dom"/>
</dbReference>
<proteinExistence type="predicted"/>
<evidence type="ECO:0000256" key="5">
    <source>
        <dbReference type="ARBA" id="ARBA00022840"/>
    </source>
</evidence>
<keyword evidence="1" id="KW-0723">Serine/threonine-protein kinase</keyword>
<evidence type="ECO:0000313" key="9">
    <source>
        <dbReference type="Proteomes" id="UP000230066"/>
    </source>
</evidence>
<dbReference type="GO" id="GO:0042594">
    <property type="term" value="P:response to starvation"/>
    <property type="evidence" value="ECO:0007669"/>
    <property type="project" value="TreeGrafter"/>
</dbReference>
<dbReference type="InterPro" id="IPR011009">
    <property type="entry name" value="Kinase-like_dom_sf"/>
</dbReference>
<dbReference type="GO" id="GO:0005829">
    <property type="term" value="C:cytosol"/>
    <property type="evidence" value="ECO:0007669"/>
    <property type="project" value="TreeGrafter"/>
</dbReference>